<dbReference type="SFLD" id="SFLDG01386">
    <property type="entry name" value="main_SPASM_domain-containing"/>
    <property type="match status" value="1"/>
</dbReference>
<dbReference type="Gene3D" id="3.20.20.70">
    <property type="entry name" value="Aldolase class I"/>
    <property type="match status" value="1"/>
</dbReference>
<dbReference type="InterPro" id="IPR007197">
    <property type="entry name" value="rSAM"/>
</dbReference>
<keyword evidence="6" id="KW-0411">Iron-sulfur</keyword>
<name>A0A6N3B613_9FIRM</name>
<dbReference type="PROSITE" id="PS51918">
    <property type="entry name" value="RADICAL_SAM"/>
    <property type="match status" value="1"/>
</dbReference>
<keyword evidence="5" id="KW-0408">Iron</keyword>
<evidence type="ECO:0000256" key="3">
    <source>
        <dbReference type="ARBA" id="ARBA00022691"/>
    </source>
</evidence>
<dbReference type="PIRSF" id="PIRSF037420">
    <property type="entry name" value="PQQ_syn_pqqE"/>
    <property type="match status" value="1"/>
</dbReference>
<evidence type="ECO:0000313" key="8">
    <source>
        <dbReference type="EMBL" id="VYT95452.1"/>
    </source>
</evidence>
<comment type="cofactor">
    <cofactor evidence="1">
        <name>[4Fe-4S] cluster</name>
        <dbReference type="ChEBI" id="CHEBI:49883"/>
    </cofactor>
</comment>
<dbReference type="EMBL" id="CACRUE010000022">
    <property type="protein sequence ID" value="VYT95452.1"/>
    <property type="molecule type" value="Genomic_DNA"/>
</dbReference>
<evidence type="ECO:0000256" key="6">
    <source>
        <dbReference type="ARBA" id="ARBA00023014"/>
    </source>
</evidence>
<protein>
    <submittedName>
        <fullName evidence="8">Antilisterial bacteriocin subtilosin biosynthesis protein AlbA</fullName>
    </submittedName>
</protein>
<dbReference type="InterPro" id="IPR006638">
    <property type="entry name" value="Elp3/MiaA/NifB-like_rSAM"/>
</dbReference>
<dbReference type="SMART" id="SM00729">
    <property type="entry name" value="Elp3"/>
    <property type="match status" value="1"/>
</dbReference>
<dbReference type="SFLD" id="SFLDS00029">
    <property type="entry name" value="Radical_SAM"/>
    <property type="match status" value="1"/>
</dbReference>
<dbReference type="CDD" id="cd01335">
    <property type="entry name" value="Radical_SAM"/>
    <property type="match status" value="1"/>
</dbReference>
<dbReference type="InterPro" id="IPR050377">
    <property type="entry name" value="Radical_SAM_PqqE_MftC-like"/>
</dbReference>
<evidence type="ECO:0000256" key="4">
    <source>
        <dbReference type="ARBA" id="ARBA00022723"/>
    </source>
</evidence>
<accession>A0A6N3B613</accession>
<sequence length="364" mass="41987">MDTLENMDKVEKILCEKASLNKVPISGAIELLPLCNMNCEMCYIRLTKEEMESCGRLRTADEWIEVAKQMKQAGTLFVLLTGGESFLYKDFDKVYNALRNMGIIVTINTNGTLINEEIADMLSENKPRRVNITLYGTSNETYAKICKNPKGFDQTINGIKLLKERNIDVKMNVSLIEENKMELPQMLKIASELDVPIDIDTYMFPKTKGIKSDFKKYCRINPKEVANIDVAIRYNTETEESFMRNRIDFLNKYEWAKNTEPPKEIPMLCRGGKSSFWVDWRGNMCPCVFLENIKINLFENSFSKCWDYIIEESSKLFMPKGCVSCDNREICQVCIASVYCENGNLEKSPKYLCDLTDEMVRILK</sequence>
<evidence type="ECO:0000256" key="5">
    <source>
        <dbReference type="ARBA" id="ARBA00023004"/>
    </source>
</evidence>
<gene>
    <name evidence="8" type="primary">albA</name>
    <name evidence="8" type="ORF">IBLFYP30_01417</name>
</gene>
<keyword evidence="4" id="KW-0479">Metal-binding</keyword>
<dbReference type="Pfam" id="PF04055">
    <property type="entry name" value="Radical_SAM"/>
    <property type="match status" value="1"/>
</dbReference>
<organism evidence="8">
    <name type="scientific">Intestinibacter bartlettii</name>
    <dbReference type="NCBI Taxonomy" id="261299"/>
    <lineage>
        <taxon>Bacteria</taxon>
        <taxon>Bacillati</taxon>
        <taxon>Bacillota</taxon>
        <taxon>Clostridia</taxon>
        <taxon>Peptostreptococcales</taxon>
        <taxon>Peptostreptococcaceae</taxon>
        <taxon>Intestinibacter</taxon>
    </lineage>
</organism>
<dbReference type="GO" id="GO:0051539">
    <property type="term" value="F:4 iron, 4 sulfur cluster binding"/>
    <property type="evidence" value="ECO:0007669"/>
    <property type="project" value="UniProtKB-KW"/>
</dbReference>
<evidence type="ECO:0000259" key="7">
    <source>
        <dbReference type="PROSITE" id="PS51918"/>
    </source>
</evidence>
<dbReference type="RefSeq" id="WP_156530750.1">
    <property type="nucleotide sequence ID" value="NZ_CACRUE010000022.1"/>
</dbReference>
<dbReference type="AlphaFoldDB" id="A0A6N3B613"/>
<evidence type="ECO:0000256" key="1">
    <source>
        <dbReference type="ARBA" id="ARBA00001966"/>
    </source>
</evidence>
<dbReference type="GO" id="GO:0003824">
    <property type="term" value="F:catalytic activity"/>
    <property type="evidence" value="ECO:0007669"/>
    <property type="project" value="InterPro"/>
</dbReference>
<dbReference type="InterPro" id="IPR058240">
    <property type="entry name" value="rSAM_sf"/>
</dbReference>
<dbReference type="PANTHER" id="PTHR11228:SF7">
    <property type="entry name" value="PQQA PEPTIDE CYCLASE"/>
    <property type="match status" value="1"/>
</dbReference>
<dbReference type="PANTHER" id="PTHR11228">
    <property type="entry name" value="RADICAL SAM DOMAIN PROTEIN"/>
    <property type="match status" value="1"/>
</dbReference>
<dbReference type="SUPFAM" id="SSF102114">
    <property type="entry name" value="Radical SAM enzymes"/>
    <property type="match status" value="1"/>
</dbReference>
<dbReference type="InterPro" id="IPR017200">
    <property type="entry name" value="PqqE-like"/>
</dbReference>
<dbReference type="GO" id="GO:0046872">
    <property type="term" value="F:metal ion binding"/>
    <property type="evidence" value="ECO:0007669"/>
    <property type="project" value="UniProtKB-KW"/>
</dbReference>
<dbReference type="SFLD" id="SFLDG01067">
    <property type="entry name" value="SPASM/twitch_domain_containing"/>
    <property type="match status" value="1"/>
</dbReference>
<evidence type="ECO:0000256" key="2">
    <source>
        <dbReference type="ARBA" id="ARBA00022485"/>
    </source>
</evidence>
<keyword evidence="2" id="KW-0004">4Fe-4S</keyword>
<reference evidence="8" key="1">
    <citation type="submission" date="2019-11" db="EMBL/GenBank/DDBJ databases">
        <authorList>
            <person name="Feng L."/>
        </authorList>
    </citation>
    <scope>NUCLEOTIDE SEQUENCE</scope>
    <source>
        <strain evidence="8">IbartlettiiLFYP30</strain>
    </source>
</reference>
<dbReference type="InterPro" id="IPR013785">
    <property type="entry name" value="Aldolase_TIM"/>
</dbReference>
<feature type="domain" description="Radical SAM core" evidence="7">
    <location>
        <begin position="21"/>
        <end position="245"/>
    </location>
</feature>
<proteinExistence type="predicted"/>
<keyword evidence="3" id="KW-0949">S-adenosyl-L-methionine</keyword>